<protein>
    <submittedName>
        <fullName evidence="1">DUF3939 domain-containing protein</fullName>
    </submittedName>
</protein>
<sequence>MSSGDGNGGLWAMNTRTILAAGRRWRTAAMMGLLAVITLSLSGCLYPEDEKQSAPPKEAVRNVQAAIDQYFDEQGLLPIVTSSQDVPVYEKYKIDYKKLQAKGYLSYIPSAAFENGGNYYFIIIDEETDPTVKLMDIATFQKLIDVQSWVKQYRDSRSALPKKDEMYPGFYTIDYESMGKKAPDIRSMFSGVGLHAILDDKGNIYVDYGIDLMQYIQKNGESAASEVADLRELLVRGSDFVPVKSPAYKLVGGEPVAVLP</sequence>
<proteinExistence type="predicted"/>
<dbReference type="EMBL" id="QUBQ01000001">
    <property type="protein sequence ID" value="REK77261.1"/>
    <property type="molecule type" value="Genomic_DNA"/>
</dbReference>
<evidence type="ECO:0000313" key="2">
    <source>
        <dbReference type="Proteomes" id="UP000261905"/>
    </source>
</evidence>
<comment type="caution">
    <text evidence="1">The sequence shown here is derived from an EMBL/GenBank/DDBJ whole genome shotgun (WGS) entry which is preliminary data.</text>
</comment>
<dbReference type="AlphaFoldDB" id="A0A371PM62"/>
<organism evidence="1 2">
    <name type="scientific">Paenibacillus paeoniae</name>
    <dbReference type="NCBI Taxonomy" id="2292705"/>
    <lineage>
        <taxon>Bacteria</taxon>
        <taxon>Bacillati</taxon>
        <taxon>Bacillota</taxon>
        <taxon>Bacilli</taxon>
        <taxon>Bacillales</taxon>
        <taxon>Paenibacillaceae</taxon>
        <taxon>Paenibacillus</taxon>
    </lineage>
</organism>
<dbReference type="Proteomes" id="UP000261905">
    <property type="component" value="Unassembled WGS sequence"/>
</dbReference>
<keyword evidence="2" id="KW-1185">Reference proteome</keyword>
<gene>
    <name evidence="1" type="ORF">DX130_09740</name>
</gene>
<reference evidence="1 2" key="1">
    <citation type="submission" date="2018-08" db="EMBL/GenBank/DDBJ databases">
        <title>Paenibacillus sp. M4BSY-1, whole genome shotgun sequence.</title>
        <authorList>
            <person name="Tuo L."/>
        </authorList>
    </citation>
    <scope>NUCLEOTIDE SEQUENCE [LARGE SCALE GENOMIC DNA]</scope>
    <source>
        <strain evidence="1 2">M4BSY-1</strain>
    </source>
</reference>
<name>A0A371PM62_9BACL</name>
<dbReference type="OrthoDB" id="2449131at2"/>
<evidence type="ECO:0000313" key="1">
    <source>
        <dbReference type="EMBL" id="REK77261.1"/>
    </source>
</evidence>
<accession>A0A371PM62</accession>